<protein>
    <submittedName>
        <fullName evidence="11">Uncharacterized protein</fullName>
    </submittedName>
</protein>
<evidence type="ECO:0000256" key="3">
    <source>
        <dbReference type="ARBA" id="ARBA00011720"/>
    </source>
</evidence>
<comment type="subcellular location">
    <subcellularLocation>
        <location evidence="1">Endoplasmic reticulum membrane</location>
        <topology evidence="1">Multi-pass membrane protein</topology>
    </subcellularLocation>
</comment>
<comment type="similarity">
    <text evidence="2">Belongs to the TMEM214 family.</text>
</comment>
<evidence type="ECO:0000256" key="8">
    <source>
        <dbReference type="ARBA" id="ARBA00023136"/>
    </source>
</evidence>
<keyword evidence="7" id="KW-1133">Transmembrane helix</keyword>
<name>A0A803R511_CANSA</name>
<keyword evidence="9" id="KW-0325">Glycoprotein</keyword>
<evidence type="ECO:0000313" key="12">
    <source>
        <dbReference type="Proteomes" id="UP000596661"/>
    </source>
</evidence>
<dbReference type="Proteomes" id="UP000596661">
    <property type="component" value="Chromosome 5"/>
</dbReference>
<evidence type="ECO:0000256" key="5">
    <source>
        <dbReference type="ARBA" id="ARBA00022703"/>
    </source>
</evidence>
<evidence type="ECO:0000256" key="7">
    <source>
        <dbReference type="ARBA" id="ARBA00022989"/>
    </source>
</evidence>
<dbReference type="AlphaFoldDB" id="A0A803R511"/>
<organism evidence="11 12">
    <name type="scientific">Cannabis sativa</name>
    <name type="common">Hemp</name>
    <name type="synonym">Marijuana</name>
    <dbReference type="NCBI Taxonomy" id="3483"/>
    <lineage>
        <taxon>Eukaryota</taxon>
        <taxon>Viridiplantae</taxon>
        <taxon>Streptophyta</taxon>
        <taxon>Embryophyta</taxon>
        <taxon>Tracheophyta</taxon>
        <taxon>Spermatophyta</taxon>
        <taxon>Magnoliopsida</taxon>
        <taxon>eudicotyledons</taxon>
        <taxon>Gunneridae</taxon>
        <taxon>Pentapetalae</taxon>
        <taxon>rosids</taxon>
        <taxon>fabids</taxon>
        <taxon>Rosales</taxon>
        <taxon>Cannabaceae</taxon>
        <taxon>Cannabis</taxon>
    </lineage>
</organism>
<keyword evidence="4" id="KW-0812">Transmembrane</keyword>
<evidence type="ECO:0000256" key="10">
    <source>
        <dbReference type="ARBA" id="ARBA00024938"/>
    </source>
</evidence>
<reference evidence="11" key="1">
    <citation type="submission" date="2018-11" db="EMBL/GenBank/DDBJ databases">
        <authorList>
            <person name="Grassa J C."/>
        </authorList>
    </citation>
    <scope>NUCLEOTIDE SEQUENCE [LARGE SCALE GENOMIC DNA]</scope>
</reference>
<evidence type="ECO:0000313" key="11">
    <source>
        <dbReference type="EnsemblPlants" id="cds.novel_model_5192_5bd9a17a"/>
    </source>
</evidence>
<dbReference type="Gramene" id="novel_model_5192_5bd9a17a">
    <property type="protein sequence ID" value="cds.novel_model_5192_5bd9a17a"/>
    <property type="gene ID" value="novel_gene_2702_5bd9a17a"/>
</dbReference>
<dbReference type="GO" id="GO:0005794">
    <property type="term" value="C:Golgi apparatus"/>
    <property type="evidence" value="ECO:0007669"/>
    <property type="project" value="TreeGrafter"/>
</dbReference>
<keyword evidence="12" id="KW-1185">Reference proteome</keyword>
<evidence type="ECO:0000256" key="1">
    <source>
        <dbReference type="ARBA" id="ARBA00004477"/>
    </source>
</evidence>
<keyword evidence="5" id="KW-0053">Apoptosis</keyword>
<dbReference type="GO" id="GO:0005789">
    <property type="term" value="C:endoplasmic reticulum membrane"/>
    <property type="evidence" value="ECO:0007669"/>
    <property type="project" value="UniProtKB-SubCell"/>
</dbReference>
<accession>A0A803R511</accession>
<comment type="function">
    <text evidence="10">Critical mediator, in cooperation with CASP4, of endoplasmic reticulum-stress induced apoptosis. Required or the activation of CASP4 following endoplasmic reticulum stress.</text>
</comment>
<dbReference type="OMA" id="GEWKAHS"/>
<evidence type="ECO:0000256" key="4">
    <source>
        <dbReference type="ARBA" id="ARBA00022692"/>
    </source>
</evidence>
<dbReference type="EnsemblPlants" id="novel_model_5192_5bd9a17a">
    <property type="protein sequence ID" value="cds.novel_model_5192_5bd9a17a"/>
    <property type="gene ID" value="novel_gene_2702_5bd9a17a"/>
</dbReference>
<evidence type="ECO:0000256" key="9">
    <source>
        <dbReference type="ARBA" id="ARBA00023180"/>
    </source>
</evidence>
<evidence type="ECO:0000256" key="6">
    <source>
        <dbReference type="ARBA" id="ARBA00022824"/>
    </source>
</evidence>
<evidence type="ECO:0000256" key="2">
    <source>
        <dbReference type="ARBA" id="ARBA00007984"/>
    </source>
</evidence>
<dbReference type="PANTHER" id="PTHR13448:SF0">
    <property type="entry name" value="TRANSMEMBRANE PROTEIN 214"/>
    <property type="match status" value="1"/>
</dbReference>
<comment type="subunit">
    <text evidence="3">Constitutively interacts with CASP4; required for the localization of procaspase 4 to the ER.</text>
</comment>
<dbReference type="PANTHER" id="PTHR13448">
    <property type="entry name" value="TRANSMEMBRANE PROTEIN 214"/>
    <property type="match status" value="1"/>
</dbReference>
<keyword evidence="8" id="KW-0472">Membrane</keyword>
<proteinExistence type="inferred from homology"/>
<sequence>MMYLENLESSVVVLRKLTGEWKAHSVKHLTLDPLRETLKSFRQKNLKELTNKGDSAHHALLKEAEKYSKTLLGRLTRGHGCLKSMVFVSIALVAGAAVMSQNVQSWDLKNLSEVFGFP</sequence>
<dbReference type="InterPro" id="IPR019308">
    <property type="entry name" value="TMEM214"/>
</dbReference>
<reference evidence="11" key="2">
    <citation type="submission" date="2021-03" db="UniProtKB">
        <authorList>
            <consortium name="EnsemblPlants"/>
        </authorList>
    </citation>
    <scope>IDENTIFICATION</scope>
</reference>
<dbReference type="EMBL" id="UZAU01000544">
    <property type="status" value="NOT_ANNOTATED_CDS"/>
    <property type="molecule type" value="Genomic_DNA"/>
</dbReference>
<keyword evidence="6" id="KW-0256">Endoplasmic reticulum</keyword>